<feature type="compositionally biased region" description="Basic residues" evidence="1">
    <location>
        <begin position="283"/>
        <end position="295"/>
    </location>
</feature>
<feature type="compositionally biased region" description="Low complexity" evidence="1">
    <location>
        <begin position="269"/>
        <end position="282"/>
    </location>
</feature>
<organism evidence="2 3">
    <name type="scientific">Aureococcus anophagefferens</name>
    <name type="common">Harmful bloom alga</name>
    <dbReference type="NCBI Taxonomy" id="44056"/>
    <lineage>
        <taxon>Eukaryota</taxon>
        <taxon>Sar</taxon>
        <taxon>Stramenopiles</taxon>
        <taxon>Ochrophyta</taxon>
        <taxon>Pelagophyceae</taxon>
        <taxon>Pelagomonadales</taxon>
        <taxon>Pelagomonadaceae</taxon>
        <taxon>Aureococcus</taxon>
    </lineage>
</organism>
<feature type="region of interest" description="Disordered" evidence="1">
    <location>
        <begin position="308"/>
        <end position="338"/>
    </location>
</feature>
<proteinExistence type="predicted"/>
<sequence length="338" mass="34028">MVKCLRGAGRAADAGLLVYAGDRRVANAPSTSEAAAVAACAPACVEGGDADSFGAGADAWKGVADLDGRDKAYYDAWDALLDLEAAGSASAPRARDVAGRRGPRGQGDACVAGLTWRSSAARADGSGDVDHALDRAAGVAATGGARLSSLERHDFVLVSAERPGLPPTVLGRAYVTRVDAAAGAAGAAAVGLRTLGPLALPDWGDAPFTLRVDKDESGSSLSAARGVLARLFAEDPRDAPAATARAAAAAPGPGRGASRRRPSTRRSAPRGSARPSRAGPRARAPRRRRLRRRRARFGAKLVLVGAADVPAAKSYDGAPGSPPRRGATGASSSSGSGI</sequence>
<comment type="caution">
    <text evidence="2">The sequence shown here is derived from an EMBL/GenBank/DDBJ whole genome shotgun (WGS) entry which is preliminary data.</text>
</comment>
<evidence type="ECO:0000313" key="2">
    <source>
        <dbReference type="EMBL" id="KAK7241837.1"/>
    </source>
</evidence>
<reference evidence="2 3" key="1">
    <citation type="submission" date="2024-03" db="EMBL/GenBank/DDBJ databases">
        <title>Aureococcus anophagefferens CCMP1851 and Kratosvirus quantuckense: Draft genome of a second virus-susceptible host strain in the model system.</title>
        <authorList>
            <person name="Chase E."/>
            <person name="Truchon A.R."/>
            <person name="Schepens W."/>
            <person name="Wilhelm S.W."/>
        </authorList>
    </citation>
    <scope>NUCLEOTIDE SEQUENCE [LARGE SCALE GENOMIC DNA]</scope>
    <source>
        <strain evidence="2 3">CCMP1851</strain>
    </source>
</reference>
<feature type="compositionally biased region" description="Low complexity" evidence="1">
    <location>
        <begin position="239"/>
        <end position="252"/>
    </location>
</feature>
<dbReference type="Proteomes" id="UP001363151">
    <property type="component" value="Unassembled WGS sequence"/>
</dbReference>
<gene>
    <name evidence="2" type="ORF">SO694_00019264</name>
</gene>
<name>A0ABR1G045_AURAN</name>
<accession>A0ABR1G045</accession>
<dbReference type="EMBL" id="JBBJCI010000152">
    <property type="protein sequence ID" value="KAK7241837.1"/>
    <property type="molecule type" value="Genomic_DNA"/>
</dbReference>
<feature type="region of interest" description="Disordered" evidence="1">
    <location>
        <begin position="239"/>
        <end position="295"/>
    </location>
</feature>
<evidence type="ECO:0000256" key="1">
    <source>
        <dbReference type="SAM" id="MobiDB-lite"/>
    </source>
</evidence>
<feature type="compositionally biased region" description="Basic residues" evidence="1">
    <location>
        <begin position="257"/>
        <end position="268"/>
    </location>
</feature>
<evidence type="ECO:0000313" key="3">
    <source>
        <dbReference type="Proteomes" id="UP001363151"/>
    </source>
</evidence>
<protein>
    <submittedName>
        <fullName evidence="2">Single-stranded DNA-dependent ATPase</fullName>
    </submittedName>
</protein>
<feature type="compositionally biased region" description="Low complexity" evidence="1">
    <location>
        <begin position="326"/>
        <end position="338"/>
    </location>
</feature>
<keyword evidence="3" id="KW-1185">Reference proteome</keyword>